<evidence type="ECO:0000259" key="4">
    <source>
        <dbReference type="PROSITE" id="PS51184"/>
    </source>
</evidence>
<name>A0A1V8M0Z3_9GAMM</name>
<organism evidence="5 6">
    <name type="scientific">Methyloprofundus sedimenti</name>
    <dbReference type="NCBI Taxonomy" id="1420851"/>
    <lineage>
        <taxon>Bacteria</taxon>
        <taxon>Pseudomonadati</taxon>
        <taxon>Pseudomonadota</taxon>
        <taxon>Gammaproteobacteria</taxon>
        <taxon>Methylococcales</taxon>
        <taxon>Methylococcaceae</taxon>
        <taxon>Methyloprofundus</taxon>
    </lineage>
</organism>
<dbReference type="Pfam" id="PF08007">
    <property type="entry name" value="JmjC_2"/>
    <property type="match status" value="1"/>
</dbReference>
<evidence type="ECO:0000313" key="5">
    <source>
        <dbReference type="EMBL" id="OQK15231.1"/>
    </source>
</evidence>
<dbReference type="AlphaFoldDB" id="A0A1V8M0Z3"/>
<comment type="caution">
    <text evidence="5">The sequence shown here is derived from an EMBL/GenBank/DDBJ whole genome shotgun (WGS) entry which is preliminary data.</text>
</comment>
<comment type="cofactor">
    <cofactor evidence="1">
        <name>Fe(2+)</name>
        <dbReference type="ChEBI" id="CHEBI:29033"/>
    </cofactor>
</comment>
<keyword evidence="6" id="KW-1185">Reference proteome</keyword>
<proteinExistence type="predicted"/>
<evidence type="ECO:0000256" key="3">
    <source>
        <dbReference type="ARBA" id="ARBA00023004"/>
    </source>
</evidence>
<dbReference type="PROSITE" id="PS51184">
    <property type="entry name" value="JMJC"/>
    <property type="match status" value="1"/>
</dbReference>
<protein>
    <submittedName>
        <fullName evidence="5">Cupin</fullName>
    </submittedName>
</protein>
<dbReference type="Gene3D" id="3.40.366.30">
    <property type="entry name" value="50S ribosomal protein L16 arginine hydroxylase, Chain A, Domain 2"/>
    <property type="match status" value="1"/>
</dbReference>
<dbReference type="InterPro" id="IPR003347">
    <property type="entry name" value="JmjC_dom"/>
</dbReference>
<dbReference type="Gene3D" id="2.60.120.650">
    <property type="entry name" value="Cupin"/>
    <property type="match status" value="1"/>
</dbReference>
<evidence type="ECO:0000313" key="6">
    <source>
        <dbReference type="Proteomes" id="UP000191980"/>
    </source>
</evidence>
<dbReference type="GO" id="GO:0046872">
    <property type="term" value="F:metal ion binding"/>
    <property type="evidence" value="ECO:0007669"/>
    <property type="project" value="UniProtKB-KW"/>
</dbReference>
<reference evidence="5 6" key="1">
    <citation type="submission" date="2015-12" db="EMBL/GenBank/DDBJ databases">
        <authorList>
            <person name="Shamseldin A."/>
            <person name="Moawad H."/>
            <person name="Abd El-Rahim W.M."/>
            <person name="Sadowsky M.J."/>
        </authorList>
    </citation>
    <scope>NUCLEOTIDE SEQUENCE [LARGE SCALE GENOMIC DNA]</scope>
    <source>
        <strain evidence="5 6">WF1</strain>
    </source>
</reference>
<dbReference type="SMART" id="SM00558">
    <property type="entry name" value="JmjC"/>
    <property type="match status" value="1"/>
</dbReference>
<sequence>MTEFFNTGLSQQQFLQQYWQKRPLLIRQAFPEFESPLSAEELAGLACEPEIESRLIEEYGQDGCNWQVTPGPLSESDFSRLPETHWTMLVQDVDKHLPGLQALLDPFSFIPEWRRDDLMISYAPKYGSVGPHTDAYDVFLLQAMGTRRWQLGNRPMHEAKLIDGLELQILSDFTPDQVWDLQPGDMLYLPPHFAHHGVALNECMTFSFGFRAPSTIDVLDALVNALLEQGRDVSRYQDPDLILSQYGAEIDMHAVARAKQMLHQAIDQAGPALATALGKVVSDTKPALSALAAEASTDLPSINELNACFERKQHLQRNLYHRFAWTANDMGGQLFMAGESYPVGLNGVSNLPILSEKNTLNISDWHCLLNDKDSVNVLCHLVADGGWFWQVD</sequence>
<dbReference type="EMBL" id="LPUF01000005">
    <property type="protein sequence ID" value="OQK15231.1"/>
    <property type="molecule type" value="Genomic_DNA"/>
</dbReference>
<dbReference type="STRING" id="1420851.AU255_18915"/>
<dbReference type="RefSeq" id="WP_080524481.1">
    <property type="nucleotide sequence ID" value="NZ_LPUF01000005.1"/>
</dbReference>
<feature type="domain" description="JmjC" evidence="4">
    <location>
        <begin position="99"/>
        <end position="227"/>
    </location>
</feature>
<dbReference type="PANTHER" id="PTHR13096">
    <property type="entry name" value="MINA53 MYC INDUCED NUCLEAR ANTIGEN"/>
    <property type="match status" value="1"/>
</dbReference>
<keyword evidence="2" id="KW-0479">Metal-binding</keyword>
<keyword evidence="3" id="KW-0408">Iron</keyword>
<dbReference type="PANTHER" id="PTHR13096:SF8">
    <property type="entry name" value="RIBOSOMAL OXYGENASE 1"/>
    <property type="match status" value="1"/>
</dbReference>
<evidence type="ECO:0000256" key="1">
    <source>
        <dbReference type="ARBA" id="ARBA00001954"/>
    </source>
</evidence>
<gene>
    <name evidence="5" type="ORF">AU255_18915</name>
</gene>
<dbReference type="Proteomes" id="UP000191980">
    <property type="component" value="Unassembled WGS sequence"/>
</dbReference>
<evidence type="ECO:0000256" key="2">
    <source>
        <dbReference type="ARBA" id="ARBA00022723"/>
    </source>
</evidence>
<dbReference type="GO" id="GO:0016706">
    <property type="term" value="F:2-oxoglutarate-dependent dioxygenase activity"/>
    <property type="evidence" value="ECO:0007669"/>
    <property type="project" value="TreeGrafter"/>
</dbReference>
<accession>A0A1V8M0Z3</accession>
<dbReference type="OrthoDB" id="9764016at2"/>
<dbReference type="SUPFAM" id="SSF51197">
    <property type="entry name" value="Clavaminate synthase-like"/>
    <property type="match status" value="1"/>
</dbReference>
<dbReference type="InterPro" id="IPR039994">
    <property type="entry name" value="NO66-like"/>
</dbReference>